<dbReference type="EMBL" id="JYDJ01003433">
    <property type="protein sequence ID" value="KRX29318.1"/>
    <property type="molecule type" value="Genomic_DNA"/>
</dbReference>
<accession>A0A0V0SS07</accession>
<comment type="caution">
    <text evidence="1">The sequence shown here is derived from an EMBL/GenBank/DDBJ whole genome shotgun (WGS) entry which is preliminary data.</text>
</comment>
<keyword evidence="2" id="KW-1185">Reference proteome</keyword>
<name>A0A0V0SS07_9BILA</name>
<dbReference type="AlphaFoldDB" id="A0A0V0SS07"/>
<evidence type="ECO:0000313" key="2">
    <source>
        <dbReference type="Proteomes" id="UP000055048"/>
    </source>
</evidence>
<sequence>MPHQNKTCAIKTNVTSSKHTTLLPNLNLEGFFCS</sequence>
<dbReference type="Proteomes" id="UP000055048">
    <property type="component" value="Unassembled WGS sequence"/>
</dbReference>
<evidence type="ECO:0000313" key="1">
    <source>
        <dbReference type="EMBL" id="KRX29318.1"/>
    </source>
</evidence>
<proteinExistence type="predicted"/>
<organism evidence="1 2">
    <name type="scientific">Trichinella murrelli</name>
    <dbReference type="NCBI Taxonomy" id="144512"/>
    <lineage>
        <taxon>Eukaryota</taxon>
        <taxon>Metazoa</taxon>
        <taxon>Ecdysozoa</taxon>
        <taxon>Nematoda</taxon>
        <taxon>Enoplea</taxon>
        <taxon>Dorylaimia</taxon>
        <taxon>Trichinellida</taxon>
        <taxon>Trichinellidae</taxon>
        <taxon>Trichinella</taxon>
    </lineage>
</organism>
<gene>
    <name evidence="1" type="ORF">T05_3010</name>
</gene>
<reference evidence="1 2" key="1">
    <citation type="submission" date="2015-01" db="EMBL/GenBank/DDBJ databases">
        <title>Evolution of Trichinella species and genotypes.</title>
        <authorList>
            <person name="Korhonen P.K."/>
            <person name="Edoardo P."/>
            <person name="Giuseppe L.R."/>
            <person name="Gasser R.B."/>
        </authorList>
    </citation>
    <scope>NUCLEOTIDE SEQUENCE [LARGE SCALE GENOMIC DNA]</scope>
    <source>
        <strain evidence="1">ISS417</strain>
    </source>
</reference>
<protein>
    <submittedName>
        <fullName evidence="1">Uncharacterized protein</fullName>
    </submittedName>
</protein>